<dbReference type="PANTHER" id="PTHR14403:SF6">
    <property type="entry name" value="PRO-FMRFAMIDE-RELATED NEUROPEPTIDE VF"/>
    <property type="match status" value="1"/>
</dbReference>
<dbReference type="GO" id="GO:0005576">
    <property type="term" value="C:extracellular region"/>
    <property type="evidence" value="ECO:0007669"/>
    <property type="project" value="UniProtKB-SubCell"/>
</dbReference>
<evidence type="ECO:0000256" key="4">
    <source>
        <dbReference type="ARBA" id="ARBA00022729"/>
    </source>
</evidence>
<dbReference type="PANTHER" id="PTHR14403">
    <property type="entry name" value="RFAMIDE PEPTIDE GONADOTROPIN INHIBITORY HORMONE"/>
    <property type="match status" value="1"/>
</dbReference>
<gene>
    <name evidence="7" type="primary">GnIH</name>
</gene>
<evidence type="ECO:0000256" key="1">
    <source>
        <dbReference type="ARBA" id="ARBA00004613"/>
    </source>
</evidence>
<dbReference type="InterPro" id="IPR026297">
    <property type="entry name" value="FMRFamide-related/fGRP"/>
</dbReference>
<evidence type="ECO:0000313" key="7">
    <source>
        <dbReference type="EMBL" id="QGP73797.1"/>
    </source>
</evidence>
<dbReference type="GO" id="GO:0032277">
    <property type="term" value="P:negative regulation of gonadotropin secretion"/>
    <property type="evidence" value="ECO:0007669"/>
    <property type="project" value="TreeGrafter"/>
</dbReference>
<sequence>MPSIVLPGLSTGSGILSSLVFPDVSTVKLPLTGNNNTIMRRIFSKTNGDLPRSLEMDDSTLSMAPTSSGRVDSPTILRLHPLFAKPAHTHANLPLRFGRDSVHMQRMPKSSINLPQRFGRSRNTKPSSGLQCKMCRRAESPPSATLPQRFGKRNLLIRNPGTVFARTLQMPPLKDRIQDQDYMIEMVEKEDTALNSKTYIQLEI</sequence>
<evidence type="ECO:0000256" key="3">
    <source>
        <dbReference type="ARBA" id="ARBA00022525"/>
    </source>
</evidence>
<dbReference type="GO" id="GO:0005102">
    <property type="term" value="F:signaling receptor binding"/>
    <property type="evidence" value="ECO:0007669"/>
    <property type="project" value="TreeGrafter"/>
</dbReference>
<proteinExistence type="evidence at transcript level"/>
<dbReference type="AlphaFoldDB" id="A0A650AVJ9"/>
<reference evidence="7" key="1">
    <citation type="submission" date="2018-10" db="EMBL/GenBank/DDBJ databases">
        <title>GnIH Gene of Clarias batrachus.</title>
        <authorList>
            <person name="Chaoba Devi N."/>
            <person name="Parhi J."/>
            <person name="Choudhury J."/>
            <person name="Monsang S.J."/>
            <person name="Galaxy L.K."/>
            <person name="Bisen S."/>
            <person name="Tripathy P.S."/>
            <person name="Adhikary P."/>
        </authorList>
    </citation>
    <scope>NUCLEOTIDE SEQUENCE</scope>
</reference>
<name>A0A650AVJ9_CLABA</name>
<comment type="subcellular location">
    <subcellularLocation>
        <location evidence="1">Secreted</location>
    </subcellularLocation>
</comment>
<keyword evidence="6" id="KW-0527">Neuropeptide</keyword>
<protein>
    <submittedName>
        <fullName evidence="7">Gonadotropin Inhibitory Hormone</fullName>
    </submittedName>
</protein>
<evidence type="ECO:0000256" key="5">
    <source>
        <dbReference type="ARBA" id="ARBA00022815"/>
    </source>
</evidence>
<dbReference type="GO" id="GO:0007218">
    <property type="term" value="P:neuropeptide signaling pathway"/>
    <property type="evidence" value="ECO:0007669"/>
    <property type="project" value="UniProtKB-KW"/>
</dbReference>
<organism evidence="7">
    <name type="scientific">Clarias batrachus</name>
    <name type="common">Walking catfish</name>
    <name type="synonym">Silurus batrachus</name>
    <dbReference type="NCBI Taxonomy" id="59899"/>
    <lineage>
        <taxon>Eukaryota</taxon>
        <taxon>Metazoa</taxon>
        <taxon>Chordata</taxon>
        <taxon>Craniata</taxon>
        <taxon>Vertebrata</taxon>
        <taxon>Euteleostomi</taxon>
        <taxon>Actinopterygii</taxon>
        <taxon>Neopterygii</taxon>
        <taxon>Teleostei</taxon>
        <taxon>Ostariophysi</taxon>
        <taxon>Siluriformes</taxon>
        <taxon>Clariidae</taxon>
        <taxon>Clarias</taxon>
    </lineage>
</organism>
<comment type="similarity">
    <text evidence="2">Belongs to the FARP (FMRFamide related peptide) family.</text>
</comment>
<dbReference type="EMBL" id="MK041033">
    <property type="protein sequence ID" value="QGP73797.1"/>
    <property type="molecule type" value="mRNA"/>
</dbReference>
<keyword evidence="4" id="KW-0732">Signal</keyword>
<evidence type="ECO:0000256" key="6">
    <source>
        <dbReference type="ARBA" id="ARBA00023320"/>
    </source>
</evidence>
<evidence type="ECO:0000256" key="2">
    <source>
        <dbReference type="ARBA" id="ARBA00006356"/>
    </source>
</evidence>
<keyword evidence="3" id="KW-0964">Secreted</keyword>
<keyword evidence="5" id="KW-0027">Amidation</keyword>
<accession>A0A650AVJ9</accession>